<gene>
    <name evidence="1" type="ORF">FOF44_10760</name>
</gene>
<dbReference type="RefSeq" id="WP_144388352.1">
    <property type="nucleotide sequence ID" value="NZ_VMKJ01000021.1"/>
</dbReference>
<sequence>MMRYRLLNCQLYIIRMLLVLVGCLAFSSFAQVPYDINTMSPQQALETGNLLRGQFKDKEARYYLKYAADKGNADAQYLYAISLLTYHTSDRNEPIAKDYLLASAKQGQLTAMHELYSNEHLLNRDDQQKWKSRYLELLMKNIDSHSPDSDFALYQFYKQEGNTEQAEVFYIHTLKAKYPAAMYEKAQRLLTGEDFYLFQSNRRKDANTWLIEAANAGYIPAFRLLISNYEHDNDYEQAYTWRVKLLQQGDLLSLASMGSILTGYSTKEYAQFIDKTLGLEYLGIYLKVAGTERMGSVYEKTKIRYEEELGRLSEAELKQHQVLLSDQLEHVHFLSFDKYAIKL</sequence>
<dbReference type="AlphaFoldDB" id="A0A557P5C3"/>
<comment type="caution">
    <text evidence="1">The sequence shown here is derived from an EMBL/GenBank/DDBJ whole genome shotgun (WGS) entry which is preliminary data.</text>
</comment>
<dbReference type="Proteomes" id="UP000319828">
    <property type="component" value="Unassembled WGS sequence"/>
</dbReference>
<accession>A0A557P5C3</accession>
<dbReference type="Gene3D" id="1.25.40.10">
    <property type="entry name" value="Tetratricopeptide repeat domain"/>
    <property type="match status" value="1"/>
</dbReference>
<evidence type="ECO:0000313" key="1">
    <source>
        <dbReference type="EMBL" id="TVO35865.1"/>
    </source>
</evidence>
<evidence type="ECO:0000313" key="2">
    <source>
        <dbReference type="Proteomes" id="UP000319828"/>
    </source>
</evidence>
<dbReference type="SUPFAM" id="SSF81901">
    <property type="entry name" value="HCP-like"/>
    <property type="match status" value="2"/>
</dbReference>
<dbReference type="OrthoDB" id="5904015at2"/>
<dbReference type="InterPro" id="IPR011990">
    <property type="entry name" value="TPR-like_helical_dom_sf"/>
</dbReference>
<name>A0A557P5C3_9VIBR</name>
<organism evidence="1 2">
    <name type="scientific">Vibrio algivorus</name>
    <dbReference type="NCBI Taxonomy" id="1667024"/>
    <lineage>
        <taxon>Bacteria</taxon>
        <taxon>Pseudomonadati</taxon>
        <taxon>Pseudomonadota</taxon>
        <taxon>Gammaproteobacteria</taxon>
        <taxon>Vibrionales</taxon>
        <taxon>Vibrionaceae</taxon>
        <taxon>Vibrio</taxon>
    </lineage>
</organism>
<protein>
    <submittedName>
        <fullName evidence="1">Sel1 repeat family protein</fullName>
    </submittedName>
</protein>
<dbReference type="EMBL" id="VMKJ01000021">
    <property type="protein sequence ID" value="TVO35865.1"/>
    <property type="molecule type" value="Genomic_DNA"/>
</dbReference>
<reference evidence="1 2" key="1">
    <citation type="submission" date="2019-07" db="EMBL/GenBank/DDBJ databases">
        <title>The draft genome sequence of Vibrio algivorus M1486.</title>
        <authorList>
            <person name="Meng X."/>
        </authorList>
    </citation>
    <scope>NUCLEOTIDE SEQUENCE [LARGE SCALE GENOMIC DNA]</scope>
    <source>
        <strain evidence="1 2">M1486</strain>
    </source>
</reference>
<proteinExistence type="predicted"/>